<accession>A0A084QYL8</accession>
<dbReference type="InParanoid" id="A0A084QYL8"/>
<proteinExistence type="predicted"/>
<name>A0A084QYL8_STAC4</name>
<keyword evidence="2" id="KW-1185">Reference proteome</keyword>
<sequence length="199" mass="22569">MTYSPELWGWEQSWSARIIEDELFLCATHTIDSSSVSDSQLRALIDNCSAYGICRHVIPSQVSAIQKPRQPGSKEQFSLCRESRGSCSKCLTDYCTTIERKELRYKATPHTQAEPAGSFWVITIVAYHQLGGCRSPDDWKWAAITTSHQGPRYHHVNPAYRPGMVRRKWLGSFVGQVYRILEGMTEDVAELSRLATLNL</sequence>
<protein>
    <submittedName>
        <fullName evidence="1">Uncharacterized protein</fullName>
    </submittedName>
</protein>
<dbReference type="Proteomes" id="UP000028524">
    <property type="component" value="Unassembled WGS sequence"/>
</dbReference>
<dbReference type="OrthoDB" id="3766406at2759"/>
<dbReference type="HOGENOM" id="CLU_1373005_0_0_1"/>
<evidence type="ECO:0000313" key="2">
    <source>
        <dbReference type="Proteomes" id="UP000028524"/>
    </source>
</evidence>
<organism evidence="1 2">
    <name type="scientific">Stachybotrys chlorohalonatus (strain IBT 40285)</name>
    <dbReference type="NCBI Taxonomy" id="1283841"/>
    <lineage>
        <taxon>Eukaryota</taxon>
        <taxon>Fungi</taxon>
        <taxon>Dikarya</taxon>
        <taxon>Ascomycota</taxon>
        <taxon>Pezizomycotina</taxon>
        <taxon>Sordariomycetes</taxon>
        <taxon>Hypocreomycetidae</taxon>
        <taxon>Hypocreales</taxon>
        <taxon>Stachybotryaceae</taxon>
        <taxon>Stachybotrys</taxon>
    </lineage>
</organism>
<dbReference type="STRING" id="1283841.A0A084QYL8"/>
<reference evidence="1 2" key="1">
    <citation type="journal article" date="2014" name="BMC Genomics">
        <title>Comparative genome sequencing reveals chemotype-specific gene clusters in the toxigenic black mold Stachybotrys.</title>
        <authorList>
            <person name="Semeiks J."/>
            <person name="Borek D."/>
            <person name="Otwinowski Z."/>
            <person name="Grishin N.V."/>
        </authorList>
    </citation>
    <scope>NUCLEOTIDE SEQUENCE [LARGE SCALE GENOMIC DNA]</scope>
    <source>
        <strain evidence="1 2">IBT 40285</strain>
    </source>
</reference>
<evidence type="ECO:0000313" key="1">
    <source>
        <dbReference type="EMBL" id="KFA69053.1"/>
    </source>
</evidence>
<dbReference type="EMBL" id="KL659619">
    <property type="protein sequence ID" value="KFA69053.1"/>
    <property type="molecule type" value="Genomic_DNA"/>
</dbReference>
<gene>
    <name evidence="1" type="ORF">S40285_10312</name>
</gene>
<dbReference type="AlphaFoldDB" id="A0A084QYL8"/>